<evidence type="ECO:0000259" key="5">
    <source>
        <dbReference type="PROSITE" id="PS50887"/>
    </source>
</evidence>
<evidence type="ECO:0000256" key="2">
    <source>
        <dbReference type="ARBA" id="ARBA00024867"/>
    </source>
</evidence>
<dbReference type="GO" id="GO:0043709">
    <property type="term" value="P:cell adhesion involved in single-species biofilm formation"/>
    <property type="evidence" value="ECO:0007669"/>
    <property type="project" value="TreeGrafter"/>
</dbReference>
<dbReference type="InterPro" id="IPR001789">
    <property type="entry name" value="Sig_transdc_resp-reg_receiver"/>
</dbReference>
<comment type="caution">
    <text evidence="6">The sequence shown here is derived from an EMBL/GenBank/DDBJ whole genome shotgun (WGS) entry which is preliminary data.</text>
</comment>
<dbReference type="SUPFAM" id="SSF52172">
    <property type="entry name" value="CheY-like"/>
    <property type="match status" value="1"/>
</dbReference>
<evidence type="ECO:0000256" key="3">
    <source>
        <dbReference type="PROSITE-ProRule" id="PRU00169"/>
    </source>
</evidence>
<dbReference type="InterPro" id="IPR011006">
    <property type="entry name" value="CheY-like_superfamily"/>
</dbReference>
<comment type="function">
    <text evidence="2">May play the central regulatory role in sporulation. It may be an element of the effector pathway responsible for the activation of sporulation genes in response to nutritional stress. Spo0A may act in concert with spo0H (a sigma factor) to control the expression of some genes that are critical to the sporulation process.</text>
</comment>
<evidence type="ECO:0000313" key="7">
    <source>
        <dbReference type="Proteomes" id="UP000824093"/>
    </source>
</evidence>
<evidence type="ECO:0000313" key="6">
    <source>
        <dbReference type="EMBL" id="HIU51363.1"/>
    </source>
</evidence>
<dbReference type="GO" id="GO:1902201">
    <property type="term" value="P:negative regulation of bacterial-type flagellum-dependent cell motility"/>
    <property type="evidence" value="ECO:0007669"/>
    <property type="project" value="TreeGrafter"/>
</dbReference>
<organism evidence="6 7">
    <name type="scientific">Candidatus Merdicola faecigallinarum</name>
    <dbReference type="NCBI Taxonomy" id="2840862"/>
    <lineage>
        <taxon>Bacteria</taxon>
        <taxon>Bacillati</taxon>
        <taxon>Bacillota</taxon>
        <taxon>Clostridia</taxon>
        <taxon>Candidatus Merdicola</taxon>
    </lineage>
</organism>
<dbReference type="Pfam" id="PF00990">
    <property type="entry name" value="GGDEF"/>
    <property type="match status" value="1"/>
</dbReference>
<sequence>MVQEIYIIDDTTKTIDKIKEIFKEEENEYKFSNITTSEIEIALRNIPSLIIINEDNVTKDIIELCNMIRANEDNSITPIIVESSNPTKEHIFEVMKTSVEYYVLKPVDDQYLYYIVKNLMRLMYVNRRVSPLTGLPGNVQIHAEMKKRVLNREEFAVLYFDLDNFKAYNDVYGFLKGDEIIKFTARTIVRNIHNLKDNDSFVGHIGGDDFVAIVSKTNYEAVCQNIIAEFDQEVLQYYTKEDAEKGYIEVINRRGILEEFPLTSISIGVVEVDPGRFDNILEIGEVGAQVKHNAKTVMGSTYVINRRKISVK</sequence>
<dbReference type="SUPFAM" id="SSF55073">
    <property type="entry name" value="Nucleotide cyclase"/>
    <property type="match status" value="1"/>
</dbReference>
<protein>
    <recommendedName>
        <fullName evidence="1">Stage 0 sporulation protein A homolog</fullName>
    </recommendedName>
</protein>
<dbReference type="PANTHER" id="PTHR45138">
    <property type="entry name" value="REGULATORY COMPONENTS OF SENSORY TRANSDUCTION SYSTEM"/>
    <property type="match status" value="1"/>
</dbReference>
<dbReference type="InterPro" id="IPR050469">
    <property type="entry name" value="Diguanylate_Cyclase"/>
</dbReference>
<dbReference type="GO" id="GO:0000160">
    <property type="term" value="P:phosphorelay signal transduction system"/>
    <property type="evidence" value="ECO:0007669"/>
    <property type="project" value="InterPro"/>
</dbReference>
<dbReference type="InterPro" id="IPR000160">
    <property type="entry name" value="GGDEF_dom"/>
</dbReference>
<dbReference type="GO" id="GO:0005886">
    <property type="term" value="C:plasma membrane"/>
    <property type="evidence" value="ECO:0007669"/>
    <property type="project" value="TreeGrafter"/>
</dbReference>
<dbReference type="GO" id="GO:0052621">
    <property type="term" value="F:diguanylate cyclase activity"/>
    <property type="evidence" value="ECO:0007669"/>
    <property type="project" value="TreeGrafter"/>
</dbReference>
<dbReference type="Proteomes" id="UP000824093">
    <property type="component" value="Unassembled WGS sequence"/>
</dbReference>
<dbReference type="Gene3D" id="3.30.70.270">
    <property type="match status" value="1"/>
</dbReference>
<accession>A0A9D1M0J9</accession>
<evidence type="ECO:0000256" key="1">
    <source>
        <dbReference type="ARBA" id="ARBA00018672"/>
    </source>
</evidence>
<dbReference type="InterPro" id="IPR029787">
    <property type="entry name" value="Nucleotide_cyclase"/>
</dbReference>
<dbReference type="NCBIfam" id="TIGR00254">
    <property type="entry name" value="GGDEF"/>
    <property type="match status" value="1"/>
</dbReference>
<dbReference type="InterPro" id="IPR043128">
    <property type="entry name" value="Rev_trsase/Diguanyl_cyclase"/>
</dbReference>
<reference evidence="6" key="2">
    <citation type="journal article" date="2021" name="PeerJ">
        <title>Extensive microbial diversity within the chicken gut microbiome revealed by metagenomics and culture.</title>
        <authorList>
            <person name="Gilroy R."/>
            <person name="Ravi A."/>
            <person name="Getino M."/>
            <person name="Pursley I."/>
            <person name="Horton D.L."/>
            <person name="Alikhan N.F."/>
            <person name="Baker D."/>
            <person name="Gharbi K."/>
            <person name="Hall N."/>
            <person name="Watson M."/>
            <person name="Adriaenssens E.M."/>
            <person name="Foster-Nyarko E."/>
            <person name="Jarju S."/>
            <person name="Secka A."/>
            <person name="Antonio M."/>
            <person name="Oren A."/>
            <person name="Chaudhuri R.R."/>
            <person name="La Ragione R."/>
            <person name="Hildebrand F."/>
            <person name="Pallen M.J."/>
        </authorList>
    </citation>
    <scope>NUCLEOTIDE SEQUENCE</scope>
    <source>
        <strain evidence="6">CHK195-15760</strain>
    </source>
</reference>
<dbReference type="PROSITE" id="PS50110">
    <property type="entry name" value="RESPONSE_REGULATORY"/>
    <property type="match status" value="1"/>
</dbReference>
<dbReference type="AlphaFoldDB" id="A0A9D1M0J9"/>
<dbReference type="Gene3D" id="3.40.50.2300">
    <property type="match status" value="1"/>
</dbReference>
<feature type="domain" description="GGDEF" evidence="5">
    <location>
        <begin position="153"/>
        <end position="308"/>
    </location>
</feature>
<dbReference type="PROSITE" id="PS50887">
    <property type="entry name" value="GGDEF"/>
    <property type="match status" value="1"/>
</dbReference>
<dbReference type="EMBL" id="DVNH01000016">
    <property type="protein sequence ID" value="HIU51363.1"/>
    <property type="molecule type" value="Genomic_DNA"/>
</dbReference>
<gene>
    <name evidence="6" type="ORF">IAB70_01865</name>
</gene>
<proteinExistence type="predicted"/>
<dbReference type="SMART" id="SM00267">
    <property type="entry name" value="GGDEF"/>
    <property type="match status" value="1"/>
</dbReference>
<dbReference type="PANTHER" id="PTHR45138:SF25">
    <property type="entry name" value="GGDEF DOMAIN PROTEIN"/>
    <property type="match status" value="1"/>
</dbReference>
<dbReference type="CDD" id="cd01949">
    <property type="entry name" value="GGDEF"/>
    <property type="match status" value="1"/>
</dbReference>
<comment type="caution">
    <text evidence="3">Lacks conserved residue(s) required for the propagation of feature annotation.</text>
</comment>
<feature type="domain" description="Response regulatory" evidence="4">
    <location>
        <begin position="4"/>
        <end position="120"/>
    </location>
</feature>
<name>A0A9D1M0J9_9FIRM</name>
<evidence type="ECO:0000259" key="4">
    <source>
        <dbReference type="PROSITE" id="PS50110"/>
    </source>
</evidence>
<reference evidence="6" key="1">
    <citation type="submission" date="2020-10" db="EMBL/GenBank/DDBJ databases">
        <authorList>
            <person name="Gilroy R."/>
        </authorList>
    </citation>
    <scope>NUCLEOTIDE SEQUENCE</scope>
    <source>
        <strain evidence="6">CHK195-15760</strain>
    </source>
</reference>